<feature type="compositionally biased region" description="Polar residues" evidence="2">
    <location>
        <begin position="419"/>
        <end position="429"/>
    </location>
</feature>
<dbReference type="Gene3D" id="1.10.555.10">
    <property type="entry name" value="Rho GTPase activation protein"/>
    <property type="match status" value="1"/>
</dbReference>
<gene>
    <name evidence="6" type="ORF">PSYICH_LOCUS11489</name>
</gene>
<evidence type="ECO:0000256" key="1">
    <source>
        <dbReference type="ARBA" id="ARBA00022468"/>
    </source>
</evidence>
<feature type="domain" description="PH" evidence="3">
    <location>
        <begin position="845"/>
        <end position="962"/>
    </location>
</feature>
<feature type="compositionally biased region" description="Basic and acidic residues" evidence="2">
    <location>
        <begin position="1714"/>
        <end position="1724"/>
    </location>
</feature>
<reference evidence="6" key="1">
    <citation type="submission" date="2022-01" db="EMBL/GenBank/DDBJ databases">
        <authorList>
            <person name="King R."/>
        </authorList>
    </citation>
    <scope>NUCLEOTIDE SEQUENCE</scope>
</reference>
<dbReference type="InterPro" id="IPR001478">
    <property type="entry name" value="PDZ"/>
</dbReference>
<dbReference type="PANTHER" id="PTHR23175">
    <property type="entry name" value="PDZ DOMAIN-CONTAINING PROTEIN"/>
    <property type="match status" value="1"/>
</dbReference>
<feature type="compositionally biased region" description="Basic and acidic residues" evidence="2">
    <location>
        <begin position="1664"/>
        <end position="1680"/>
    </location>
</feature>
<feature type="domain" description="Rho-GAP" evidence="5">
    <location>
        <begin position="1075"/>
        <end position="1267"/>
    </location>
</feature>
<dbReference type="Pfam" id="PF15410">
    <property type="entry name" value="PH_9"/>
    <property type="match status" value="1"/>
</dbReference>
<dbReference type="PANTHER" id="PTHR23175:SF23">
    <property type="entry name" value="PDZ DOMAIN-CONTAINING PROTEIN"/>
    <property type="match status" value="1"/>
</dbReference>
<organism evidence="6 7">
    <name type="scientific">Psylliodes chrysocephalus</name>
    <dbReference type="NCBI Taxonomy" id="3402493"/>
    <lineage>
        <taxon>Eukaryota</taxon>
        <taxon>Metazoa</taxon>
        <taxon>Ecdysozoa</taxon>
        <taxon>Arthropoda</taxon>
        <taxon>Hexapoda</taxon>
        <taxon>Insecta</taxon>
        <taxon>Pterygota</taxon>
        <taxon>Neoptera</taxon>
        <taxon>Endopterygota</taxon>
        <taxon>Coleoptera</taxon>
        <taxon>Polyphaga</taxon>
        <taxon>Cucujiformia</taxon>
        <taxon>Chrysomeloidea</taxon>
        <taxon>Chrysomelidae</taxon>
        <taxon>Galerucinae</taxon>
        <taxon>Alticini</taxon>
        <taxon>Psylliodes</taxon>
    </lineage>
</organism>
<evidence type="ECO:0000256" key="2">
    <source>
        <dbReference type="SAM" id="MobiDB-lite"/>
    </source>
</evidence>
<feature type="compositionally biased region" description="Basic and acidic residues" evidence="2">
    <location>
        <begin position="571"/>
        <end position="582"/>
    </location>
</feature>
<feature type="compositionally biased region" description="Basic and acidic residues" evidence="2">
    <location>
        <begin position="1812"/>
        <end position="1829"/>
    </location>
</feature>
<dbReference type="GO" id="GO:0007165">
    <property type="term" value="P:signal transduction"/>
    <property type="evidence" value="ECO:0007669"/>
    <property type="project" value="InterPro"/>
</dbReference>
<evidence type="ECO:0000259" key="5">
    <source>
        <dbReference type="PROSITE" id="PS50238"/>
    </source>
</evidence>
<dbReference type="InterPro" id="IPR000198">
    <property type="entry name" value="RhoGAP_dom"/>
</dbReference>
<feature type="compositionally biased region" description="Basic and acidic residues" evidence="2">
    <location>
        <begin position="1629"/>
        <end position="1643"/>
    </location>
</feature>
<feature type="region of interest" description="Disordered" evidence="2">
    <location>
        <begin position="571"/>
        <end position="605"/>
    </location>
</feature>
<feature type="region of interest" description="Disordered" evidence="2">
    <location>
        <begin position="1617"/>
        <end position="1833"/>
    </location>
</feature>
<protein>
    <recommendedName>
        <fullName evidence="8">Rho GTPase-activating protein 21</fullName>
    </recommendedName>
</protein>
<dbReference type="InterPro" id="IPR001849">
    <property type="entry name" value="PH_domain"/>
</dbReference>
<dbReference type="InterPro" id="IPR011993">
    <property type="entry name" value="PH-like_dom_sf"/>
</dbReference>
<evidence type="ECO:0000313" key="6">
    <source>
        <dbReference type="EMBL" id="CAH1110582.1"/>
    </source>
</evidence>
<accession>A0A9P0D5G7</accession>
<dbReference type="SMART" id="SM00228">
    <property type="entry name" value="PDZ"/>
    <property type="match status" value="1"/>
</dbReference>
<sequence length="1886" mass="212792">MDEYGGSPSNIPNAFRTQETFQRQQEAQVGHRFPNSTGIVPVPRGSRGPRSLYIRRYGDSFGFTLRHFIVYPPDSIAEHHDGRHAAVGALLAPMDTIFVKHVKERSPARQAGLQKGDRLVAVNGIAVKDKPYSQVVQLIVNSPEYLHLLVVPKEEDVLQRFFSETAYNPASNQSTYADIPPPVDKHTAQQIISKRLARVPNEFQVDAFSWRSLQHPYVATEPRPEYDRGPHSAENLLHNVPRRRNQQEIYCEIHPHDTERIGRSRAAPQVPLYKKMGRRASEGNILSDSDRYLSEFNSINPVTQEDYNMKTGYRNNNYNSESGDFSKTARLSLDVERRESSSSLSVDSSKDSLASFGSNSTLTGHETDDSAIMDRFRKSVQQKEAFLKNPVNVKEFYGRPKKLEKQVWPPVERDKDSPSRNNSRPSHQNVIRVKHDIENERDLCGPGNQNGHPGYGGAVSNVPHQRGVTSPREKENMNLDRIYEASTAPGGFDSMEGMNGSNAEEAYYDERRVYSPPLQIVSRRAKDFESGRPLPDDDPVQTNRTSFSKSELARLSSKILVPNVTERAQEYEIKASEPRKDTSLTSTNSSSSILKRIQRDSRSLDSSDIELTPRVRVRSNSVESWVGALTDRRKTKDESSKKGESEVIPVLSRSPSNPSYGDLPPLIPESVERIHLTPAVSITPPASSNKAIRPTQLDLEGAAKSSKYLLPPNALMESPLRRSVSPYYDDKPVVVKRRPKNTNINPVDDDRITRRESYLKATEGGRMHIDSDLSDGGDLSPHAIRSAHRRWRPPVFPGDIQQLRKLFEDAASSLGGSGSSSNASLDKEKVSGDSSPLVECKEMTVIVREGTLHCKILEIDGKRATDRSWKQVYIVLKGPKLYLYRDRHHHQSPVGTLDSLDQSLSSGVDMRTSVVRVAEDYTKRKNVLRVSSVKPCRSEFLLQADSTEEFADWVKTLQEQVAASTEAELEPPSSLQKAVPQLVAASTSIQVQGSHLSPQLNKQKATTSRNRSPTGQSPVSKSRKPSQIPTEISATATSPKSKTWRGRMAKQFRKFNQGNNSPSSPTAPEGSTFGIPIEDCIPSISNVYLPRFVEICTDIIDERGLQTIGIYRVPGNNASITALTEEVNRNYDDVPQEDPRWKDLHVVSSLLKSYFRKMPNSLVTVQLYPSFIKADKIENPRERMEQLKKLVKSLPRHNYYTLRHIVMHLRRIADNSHVNKMDFKNLAIVFGPTIVRPEEENMESMVSHMNNQYRIVETLLTHSEWFFPENENEENLPVPDTHFADGSDEFDQNNQTLLLNNITKCGVLKDHKEKNGALLSSIISAAQRKVKRKPHKPLSSMQESKEDAISPTNLKVFPSQSFSPIDLKECSLPDEKSSSDIPTTVMDIEKKSNSTEKVPWFKYSSDKDDFYRRIENFRQETEAMLQLPRKTEISVTNIDPRTMGQLSSSSNTLNRNMRLSSLKPDSHYLMKTHSATNVFSRTNNATEPNRNSLASVDNYSLQYSKNGNDFAFVKNDSGKQVKGASSGGAYGDVTDSALNDRIPGVIKGNIRRGSSVENINSSSKDISNGKKVRYENEIDCQRIGSLESLNKVSNDDESLLSTMTKLIDERLKDQPSILSGEGIPYVDESPEKHPKKSYPDKENIPQASDLYRNPSLHKNQLKMSKKEDKEYKNDKEKEEDTMAMEKVPDNDRNITKTIVFSNKNKVNQSGTNLRRSESLNRPERTSSPLNNKLKRSESLNKGDRLKRSDSLSKSEKTESNINRKREINLNNRRFKDSVKNKRKSGHPDRSIKRRHTVGGTKDPDKITWVMDNKNEDKDANQNTRKERSLRTSSPDLSAMRRDRFFFEINLIGPDNMVVALRQHLIGARPQSFPESSVFTVPLESHV</sequence>
<name>A0A9P0D5G7_9CUCU</name>
<feature type="domain" description="PDZ" evidence="4">
    <location>
        <begin position="75"/>
        <end position="154"/>
    </location>
</feature>
<feature type="compositionally biased region" description="Polar residues" evidence="2">
    <location>
        <begin position="540"/>
        <end position="549"/>
    </location>
</feature>
<dbReference type="InterPro" id="IPR041489">
    <property type="entry name" value="PDZ_6"/>
</dbReference>
<dbReference type="InterPro" id="IPR036034">
    <property type="entry name" value="PDZ_sf"/>
</dbReference>
<feature type="region of interest" description="Disordered" evidence="2">
    <location>
        <begin position="407"/>
        <end position="432"/>
    </location>
</feature>
<proteinExistence type="predicted"/>
<dbReference type="Pfam" id="PF00620">
    <property type="entry name" value="RhoGAP"/>
    <property type="match status" value="1"/>
</dbReference>
<dbReference type="PROSITE" id="PS50106">
    <property type="entry name" value="PDZ"/>
    <property type="match status" value="1"/>
</dbReference>
<dbReference type="OrthoDB" id="6281275at2759"/>
<feature type="compositionally biased region" description="Polar residues" evidence="2">
    <location>
        <begin position="355"/>
        <end position="364"/>
    </location>
</feature>
<feature type="region of interest" description="Disordered" evidence="2">
    <location>
        <begin position="630"/>
        <end position="662"/>
    </location>
</feature>
<dbReference type="Pfam" id="PF17820">
    <property type="entry name" value="PDZ_6"/>
    <property type="match status" value="1"/>
</dbReference>
<dbReference type="PROSITE" id="PS50238">
    <property type="entry name" value="RHOGAP"/>
    <property type="match status" value="1"/>
</dbReference>
<dbReference type="SUPFAM" id="SSF50156">
    <property type="entry name" value="PDZ domain-like"/>
    <property type="match status" value="1"/>
</dbReference>
<dbReference type="PROSITE" id="PS50003">
    <property type="entry name" value="PH_DOMAIN"/>
    <property type="match status" value="1"/>
</dbReference>
<feature type="compositionally biased region" description="Low complexity" evidence="2">
    <location>
        <begin position="341"/>
        <end position="353"/>
    </location>
</feature>
<feature type="region of interest" description="Disordered" evidence="2">
    <location>
        <begin position="1328"/>
        <end position="1349"/>
    </location>
</feature>
<feature type="compositionally biased region" description="Basic and acidic residues" evidence="2">
    <location>
        <begin position="630"/>
        <end position="645"/>
    </location>
</feature>
<dbReference type="SUPFAM" id="SSF48350">
    <property type="entry name" value="GTPase activation domain, GAP"/>
    <property type="match status" value="1"/>
</dbReference>
<dbReference type="GO" id="GO:0005096">
    <property type="term" value="F:GTPase activator activity"/>
    <property type="evidence" value="ECO:0007669"/>
    <property type="project" value="UniProtKB-KW"/>
</dbReference>
<dbReference type="EMBL" id="OV651817">
    <property type="protein sequence ID" value="CAH1110582.1"/>
    <property type="molecule type" value="Genomic_DNA"/>
</dbReference>
<feature type="region of interest" description="Disordered" evidence="2">
    <location>
        <begin position="446"/>
        <end position="473"/>
    </location>
</feature>
<feature type="compositionally biased region" description="Polar residues" evidence="2">
    <location>
        <begin position="1695"/>
        <end position="1713"/>
    </location>
</feature>
<keyword evidence="7" id="KW-1185">Reference proteome</keyword>
<feature type="region of interest" description="Disordered" evidence="2">
    <location>
        <begin position="23"/>
        <end position="44"/>
    </location>
</feature>
<evidence type="ECO:0000259" key="4">
    <source>
        <dbReference type="PROSITE" id="PS50106"/>
    </source>
</evidence>
<dbReference type="Gene3D" id="2.30.29.30">
    <property type="entry name" value="Pleckstrin-homology domain (PH domain)/Phosphotyrosine-binding domain (PTB)"/>
    <property type="match status" value="1"/>
</dbReference>
<feature type="compositionally biased region" description="Basic and acidic residues" evidence="2">
    <location>
        <begin position="1734"/>
        <end position="1790"/>
    </location>
</feature>
<dbReference type="InterPro" id="IPR041681">
    <property type="entry name" value="PH_9"/>
</dbReference>
<dbReference type="SMART" id="SM00233">
    <property type="entry name" value="PH"/>
    <property type="match status" value="1"/>
</dbReference>
<evidence type="ECO:0008006" key="8">
    <source>
        <dbReference type="Google" id="ProtNLM"/>
    </source>
</evidence>
<feature type="compositionally biased region" description="Basic and acidic residues" evidence="2">
    <location>
        <begin position="407"/>
        <end position="418"/>
    </location>
</feature>
<keyword evidence="1" id="KW-0343">GTPase activation</keyword>
<feature type="region of interest" description="Disordered" evidence="2">
    <location>
        <begin position="337"/>
        <end position="367"/>
    </location>
</feature>
<feature type="region of interest" description="Disordered" evidence="2">
    <location>
        <begin position="990"/>
        <end position="1045"/>
    </location>
</feature>
<dbReference type="SUPFAM" id="SSF50729">
    <property type="entry name" value="PH domain-like"/>
    <property type="match status" value="1"/>
</dbReference>
<feature type="compositionally biased region" description="Low complexity" evidence="2">
    <location>
        <begin position="583"/>
        <end position="592"/>
    </location>
</feature>
<feature type="compositionally biased region" description="Polar residues" evidence="2">
    <location>
        <begin position="990"/>
        <end position="1041"/>
    </location>
</feature>
<dbReference type="Gene3D" id="2.30.42.10">
    <property type="match status" value="1"/>
</dbReference>
<dbReference type="FunFam" id="1.10.555.10:FF:000058">
    <property type="entry name" value="GTPase-activating protein pac-1"/>
    <property type="match status" value="1"/>
</dbReference>
<feature type="region of interest" description="Disordered" evidence="2">
    <location>
        <begin position="524"/>
        <end position="549"/>
    </location>
</feature>
<dbReference type="Proteomes" id="UP001153636">
    <property type="component" value="Chromosome 5"/>
</dbReference>
<dbReference type="InterPro" id="IPR008936">
    <property type="entry name" value="Rho_GTPase_activation_prot"/>
</dbReference>
<dbReference type="SMART" id="SM00324">
    <property type="entry name" value="RhoGAP"/>
    <property type="match status" value="1"/>
</dbReference>
<evidence type="ECO:0000313" key="7">
    <source>
        <dbReference type="Proteomes" id="UP001153636"/>
    </source>
</evidence>
<evidence type="ECO:0000259" key="3">
    <source>
        <dbReference type="PROSITE" id="PS50003"/>
    </source>
</evidence>